<dbReference type="EMBL" id="FNSC01000001">
    <property type="protein sequence ID" value="SEC13760.1"/>
    <property type="molecule type" value="Genomic_DNA"/>
</dbReference>
<protein>
    <submittedName>
        <fullName evidence="1">Uncharacterized protein</fullName>
    </submittedName>
</protein>
<reference evidence="2" key="1">
    <citation type="submission" date="2016-10" db="EMBL/GenBank/DDBJ databases">
        <authorList>
            <person name="Varghese N."/>
            <person name="Submissions S."/>
        </authorList>
    </citation>
    <scope>NUCLEOTIDE SEQUENCE [LARGE SCALE GENOMIC DNA]</scope>
    <source>
        <strain evidence="2">DSM 12111</strain>
    </source>
</reference>
<proteinExistence type="predicted"/>
<keyword evidence="2" id="KW-1185">Reference proteome</keyword>
<sequence length="73" mass="8148">MDSKESALQGIREGMAQRITNNNATANITVNNTFNGVDPGEAEQNMVEVSKRVWRDSFKATITESLQNYPQTE</sequence>
<gene>
    <name evidence="1" type="ORF">SAMN05421553_0386</name>
</gene>
<dbReference type="AlphaFoldDB" id="A0A1H4Q2M0"/>
<organism evidence="1 2">
    <name type="scientific">Pseudomonas anguilliseptica</name>
    <dbReference type="NCBI Taxonomy" id="53406"/>
    <lineage>
        <taxon>Bacteria</taxon>
        <taxon>Pseudomonadati</taxon>
        <taxon>Pseudomonadota</taxon>
        <taxon>Gammaproteobacteria</taxon>
        <taxon>Pseudomonadales</taxon>
        <taxon>Pseudomonadaceae</taxon>
        <taxon>Pseudomonas</taxon>
    </lineage>
</organism>
<evidence type="ECO:0000313" key="1">
    <source>
        <dbReference type="EMBL" id="SEC13760.1"/>
    </source>
</evidence>
<name>A0A1H4Q2M0_PSEAG</name>
<evidence type="ECO:0000313" key="2">
    <source>
        <dbReference type="Proteomes" id="UP000242849"/>
    </source>
</evidence>
<dbReference type="Proteomes" id="UP000242849">
    <property type="component" value="Unassembled WGS sequence"/>
</dbReference>
<accession>A0A1H4Q2M0</accession>